<dbReference type="InterPro" id="IPR001387">
    <property type="entry name" value="Cro/C1-type_HTH"/>
</dbReference>
<dbReference type="RefSeq" id="WP_182958876.1">
    <property type="nucleotide sequence ID" value="NZ_JABEQM010000008.1"/>
</dbReference>
<name>A0A7W4K819_9PROT</name>
<dbReference type="EMBL" id="JABEQM010000008">
    <property type="protein sequence ID" value="MBB2202071.1"/>
    <property type="molecule type" value="Genomic_DNA"/>
</dbReference>
<evidence type="ECO:0000313" key="4">
    <source>
        <dbReference type="Proteomes" id="UP000578030"/>
    </source>
</evidence>
<evidence type="ECO:0000256" key="1">
    <source>
        <dbReference type="ARBA" id="ARBA00023125"/>
    </source>
</evidence>
<evidence type="ECO:0000259" key="2">
    <source>
        <dbReference type="PROSITE" id="PS50943"/>
    </source>
</evidence>
<protein>
    <submittedName>
        <fullName evidence="3">Helix-turn-helix transcriptional regulator</fullName>
    </submittedName>
</protein>
<dbReference type="Proteomes" id="UP000578030">
    <property type="component" value="Unassembled WGS sequence"/>
</dbReference>
<organism evidence="3 4">
    <name type="scientific">Gluconacetobacter tumulisoli</name>
    <dbReference type="NCBI Taxonomy" id="1286189"/>
    <lineage>
        <taxon>Bacteria</taxon>
        <taxon>Pseudomonadati</taxon>
        <taxon>Pseudomonadota</taxon>
        <taxon>Alphaproteobacteria</taxon>
        <taxon>Acetobacterales</taxon>
        <taxon>Acetobacteraceae</taxon>
        <taxon>Gluconacetobacter</taxon>
    </lineage>
</organism>
<evidence type="ECO:0000313" key="3">
    <source>
        <dbReference type="EMBL" id="MBB2202071.1"/>
    </source>
</evidence>
<dbReference type="SMART" id="SM00530">
    <property type="entry name" value="HTH_XRE"/>
    <property type="match status" value="1"/>
</dbReference>
<dbReference type="GO" id="GO:0005829">
    <property type="term" value="C:cytosol"/>
    <property type="evidence" value="ECO:0007669"/>
    <property type="project" value="TreeGrafter"/>
</dbReference>
<dbReference type="GO" id="GO:0003700">
    <property type="term" value="F:DNA-binding transcription factor activity"/>
    <property type="evidence" value="ECO:0007669"/>
    <property type="project" value="TreeGrafter"/>
</dbReference>
<proteinExistence type="predicted"/>
<dbReference type="Gene3D" id="1.10.260.40">
    <property type="entry name" value="lambda repressor-like DNA-binding domains"/>
    <property type="match status" value="1"/>
</dbReference>
<keyword evidence="1" id="KW-0238">DNA-binding</keyword>
<comment type="caution">
    <text evidence="3">The sequence shown here is derived from an EMBL/GenBank/DDBJ whole genome shotgun (WGS) entry which is preliminary data.</text>
</comment>
<dbReference type="PANTHER" id="PTHR46797:SF1">
    <property type="entry name" value="METHYLPHOSPHONATE SYNTHASE"/>
    <property type="match status" value="1"/>
</dbReference>
<gene>
    <name evidence="3" type="ORF">HLH28_10890</name>
</gene>
<dbReference type="AlphaFoldDB" id="A0A7W4K819"/>
<feature type="domain" description="HTH cro/C1-type" evidence="2">
    <location>
        <begin position="66"/>
        <end position="120"/>
    </location>
</feature>
<dbReference type="InterPro" id="IPR050807">
    <property type="entry name" value="TransReg_Diox_bact_type"/>
</dbReference>
<dbReference type="Pfam" id="PF01381">
    <property type="entry name" value="HTH_3"/>
    <property type="match status" value="1"/>
</dbReference>
<dbReference type="InterPro" id="IPR010982">
    <property type="entry name" value="Lambda_DNA-bd_dom_sf"/>
</dbReference>
<sequence>MNHIVPIFETPETITLNRADWEVILDRLDDRNDLDAIRRSEQANARTHAYTDAETHRMMLEDVSALTIWRERAGLTQKALADMAGVSQSYVNEIEGGKKPGSAATLAKLAATLGASVDRLLD</sequence>
<dbReference type="PROSITE" id="PS50943">
    <property type="entry name" value="HTH_CROC1"/>
    <property type="match status" value="1"/>
</dbReference>
<dbReference type="SUPFAM" id="SSF47413">
    <property type="entry name" value="lambda repressor-like DNA-binding domains"/>
    <property type="match status" value="1"/>
</dbReference>
<accession>A0A7W4K819</accession>
<reference evidence="3 4" key="1">
    <citation type="submission" date="2020-04" db="EMBL/GenBank/DDBJ databases">
        <title>Description of novel Gluconacetobacter.</title>
        <authorList>
            <person name="Sombolestani A."/>
        </authorList>
    </citation>
    <scope>NUCLEOTIDE SEQUENCE [LARGE SCALE GENOMIC DNA]</scope>
    <source>
        <strain evidence="3 4">LMG 27802</strain>
    </source>
</reference>
<dbReference type="GO" id="GO:0003677">
    <property type="term" value="F:DNA binding"/>
    <property type="evidence" value="ECO:0007669"/>
    <property type="project" value="UniProtKB-KW"/>
</dbReference>
<dbReference type="CDD" id="cd00093">
    <property type="entry name" value="HTH_XRE"/>
    <property type="match status" value="1"/>
</dbReference>
<keyword evidence="4" id="KW-1185">Reference proteome</keyword>
<dbReference type="PANTHER" id="PTHR46797">
    <property type="entry name" value="HTH-TYPE TRANSCRIPTIONAL REGULATOR"/>
    <property type="match status" value="1"/>
</dbReference>